<keyword evidence="10" id="KW-1185">Reference proteome</keyword>
<dbReference type="GO" id="GO:0071013">
    <property type="term" value="C:catalytic step 2 spliceosome"/>
    <property type="evidence" value="ECO:0007669"/>
    <property type="project" value="TreeGrafter"/>
</dbReference>
<dbReference type="PROSITE" id="PS00170">
    <property type="entry name" value="CSA_PPIASE_1"/>
    <property type="match status" value="1"/>
</dbReference>
<dbReference type="Proteomes" id="UP000230233">
    <property type="component" value="Chromosome II"/>
</dbReference>
<dbReference type="InterPro" id="IPR020892">
    <property type="entry name" value="Cyclophilin-type_PPIase_CS"/>
</dbReference>
<dbReference type="Pfam" id="PF00646">
    <property type="entry name" value="F-box"/>
    <property type="match status" value="1"/>
</dbReference>
<evidence type="ECO:0000256" key="4">
    <source>
        <dbReference type="ARBA" id="ARBA00040027"/>
    </source>
</evidence>
<dbReference type="InterPro" id="IPR044666">
    <property type="entry name" value="Cyclophilin_A-like"/>
</dbReference>
<reference evidence="10" key="1">
    <citation type="submission" date="2017-10" db="EMBL/GenBank/DDBJ databases">
        <title>Rapid genome shrinkage in a self-fertile nematode reveals novel sperm competition proteins.</title>
        <authorList>
            <person name="Yin D."/>
            <person name="Schwarz E.M."/>
            <person name="Thomas C.G."/>
            <person name="Felde R.L."/>
            <person name="Korf I.F."/>
            <person name="Cutter A.D."/>
            <person name="Schartner C.M."/>
            <person name="Ralston E.J."/>
            <person name="Meyer B.J."/>
            <person name="Haag E.S."/>
        </authorList>
    </citation>
    <scope>NUCLEOTIDE SEQUENCE [LARGE SCALE GENOMIC DNA]</scope>
    <source>
        <strain evidence="10">JU1422</strain>
    </source>
</reference>
<dbReference type="GO" id="GO:0006457">
    <property type="term" value="P:protein folding"/>
    <property type="evidence" value="ECO:0007669"/>
    <property type="project" value="InterPro"/>
</dbReference>
<evidence type="ECO:0000256" key="3">
    <source>
        <dbReference type="ARBA" id="ARBA00023242"/>
    </source>
</evidence>
<sequence>MSSQYINEPITTGKVTLETTAGDIEIELWTKEAPLACRNFIQLCMENYYKGTTFHRLVKNFILQGGDPTNSGTGGESIYGKPFKDEFHQRLKFNRRGIVGMANAGRDDNGSQFFFTIGDRGAPELDKKHTVFGKVTGPTLFNMLKITEVETEGDRPVTQYKITGARIDNNPFDDIKPREKKKKDRSERKKETKVVETKKTNLLSFGDEADEDEEELTVFKKKTGNKSKSAHDAHDNDTVGLSKQAAVTRDEMSNYCPEDDDVVRDASSISSIREKLMKKSQKRKLEEKPAGEDEDYEQMIEDEKKAKEKEEIDKMNSELKEMQKEYMKALRPVKEKKKKEKDETLSEAMQSYHDLKMRFKSKTKDVVKQKDAQREGQTMQMLERFKNRLGASNQEAILFDRKIQLKEEPVKNKDDEGEEKKFGTMDLDAEDLQGTSWMSHRFKAEDVQLSSKAKDANMREESEDWFIFNSMTSWSSLPIEVKSEVLKFTDFYSSNNVRLCSKSDQEAVETLKTRIPFLKINISSDHVTITMTENPSEILRIDIIKEKDIIGIYRSQNLECGLEKKILKSGNFLEEIQNLFNGVFARKLEIESCSIENDELKNGNEILKSVGEKLSKAVPKKIILCGKCFQATKNALKSKNISSEILIRTWKKDISKNWTGYDWFKGFNVSRWNSKHGAQEHIIATTHIELYPYIALLESYPNEKVHWFPGLHVADPKNKFSGPGSGMRNSTFIEFSTHKFIKIPIESKKTMFVKFSKCGVSIRMANEQDIDLEDTKCGLEWMCWNCESKTMEDWYFRETIGNLH</sequence>
<accession>A0A2G5V6Q2</accession>
<dbReference type="CDD" id="cd01925">
    <property type="entry name" value="cyclophilin_CeCYP16-like"/>
    <property type="match status" value="1"/>
</dbReference>
<comment type="caution">
    <text evidence="9">The sequence shown here is derived from an EMBL/GenBank/DDBJ whole genome shotgun (WGS) entry which is preliminary data.</text>
</comment>
<feature type="region of interest" description="Disordered" evidence="7">
    <location>
        <begin position="222"/>
        <end position="241"/>
    </location>
</feature>
<feature type="region of interest" description="Disordered" evidence="7">
    <location>
        <begin position="274"/>
        <end position="345"/>
    </location>
</feature>
<evidence type="ECO:0000256" key="1">
    <source>
        <dbReference type="ARBA" id="ARBA00004123"/>
    </source>
</evidence>
<evidence type="ECO:0000313" key="9">
    <source>
        <dbReference type="EMBL" id="PIC47397.1"/>
    </source>
</evidence>
<evidence type="ECO:0000256" key="2">
    <source>
        <dbReference type="ARBA" id="ARBA00007365"/>
    </source>
</evidence>
<dbReference type="GO" id="GO:0003755">
    <property type="term" value="F:peptidyl-prolyl cis-trans isomerase activity"/>
    <property type="evidence" value="ECO:0007669"/>
    <property type="project" value="InterPro"/>
</dbReference>
<feature type="compositionally biased region" description="Basic and acidic residues" evidence="7">
    <location>
        <begin position="184"/>
        <end position="195"/>
    </location>
</feature>
<dbReference type="OrthoDB" id="442970at2759"/>
<feature type="compositionally biased region" description="Basic and acidic residues" evidence="7">
    <location>
        <begin position="274"/>
        <end position="291"/>
    </location>
</feature>
<comment type="subunit">
    <text evidence="6">Part of the activated spliceosome B/catalytic step 1 spliceosome, one of the forms of the spliceosome which has a well-formed active site but still cannot catalyze the branching reaction and is composed at least of 52 proteins, the U2, U5 and U6 snRNAs and the pre-mRNA. Recruited during early steps of activated spliceosome B maturation, it is probably one of the first proteins released from this complex as he matures to the spliceosome C complex. Component of the minor spliceosome, which splices U12-type introns.</text>
</comment>
<evidence type="ECO:0000313" key="10">
    <source>
        <dbReference type="Proteomes" id="UP000230233"/>
    </source>
</evidence>
<keyword evidence="3" id="KW-0539">Nucleus</keyword>
<organism evidence="9 10">
    <name type="scientific">Caenorhabditis nigoni</name>
    <dbReference type="NCBI Taxonomy" id="1611254"/>
    <lineage>
        <taxon>Eukaryota</taxon>
        <taxon>Metazoa</taxon>
        <taxon>Ecdysozoa</taxon>
        <taxon>Nematoda</taxon>
        <taxon>Chromadorea</taxon>
        <taxon>Rhabditida</taxon>
        <taxon>Rhabditina</taxon>
        <taxon>Rhabditomorpha</taxon>
        <taxon>Rhabditoidea</taxon>
        <taxon>Rhabditidae</taxon>
        <taxon>Peloderinae</taxon>
        <taxon>Caenorhabditis</taxon>
    </lineage>
</organism>
<dbReference type="PRINTS" id="PR00153">
    <property type="entry name" value="CSAPPISMRASE"/>
</dbReference>
<dbReference type="AlphaFoldDB" id="A0A2G5V6Q2"/>
<evidence type="ECO:0000256" key="6">
    <source>
        <dbReference type="ARBA" id="ARBA00046368"/>
    </source>
</evidence>
<comment type="similarity">
    <text evidence="2">Belongs to the cyclophilin-type PPIase family.</text>
</comment>
<dbReference type="InterPro" id="IPR029000">
    <property type="entry name" value="Cyclophilin-like_dom_sf"/>
</dbReference>
<dbReference type="SUPFAM" id="SSF50891">
    <property type="entry name" value="Cyclophilin-like"/>
    <property type="match status" value="1"/>
</dbReference>
<dbReference type="InterPro" id="IPR001810">
    <property type="entry name" value="F-box_dom"/>
</dbReference>
<evidence type="ECO:0000259" key="8">
    <source>
        <dbReference type="PROSITE" id="PS50072"/>
    </source>
</evidence>
<dbReference type="FunFam" id="2.40.100.10:FF:000007">
    <property type="entry name" value="Peptidyl-prolyl cis-trans isomerase CWC27 homolog"/>
    <property type="match status" value="1"/>
</dbReference>
<dbReference type="PANTHER" id="PTHR45625:SF6">
    <property type="entry name" value="SPLICEOSOME-ASSOCIATED PROTEIN CWC27 HOMOLOG"/>
    <property type="match status" value="1"/>
</dbReference>
<feature type="compositionally biased region" description="Basic and acidic residues" evidence="7">
    <location>
        <begin position="301"/>
        <end position="328"/>
    </location>
</feature>
<name>A0A2G5V6Q2_9PELO</name>
<feature type="domain" description="PPIase cyclophilin-type" evidence="8">
    <location>
        <begin position="18"/>
        <end position="167"/>
    </location>
</feature>
<proteinExistence type="inferred from homology"/>
<dbReference type="PROSITE" id="PS50072">
    <property type="entry name" value="CSA_PPIASE_2"/>
    <property type="match status" value="1"/>
</dbReference>
<comment type="subcellular location">
    <subcellularLocation>
        <location evidence="1">Nucleus</location>
    </subcellularLocation>
</comment>
<evidence type="ECO:0000256" key="5">
    <source>
        <dbReference type="ARBA" id="ARBA00042090"/>
    </source>
</evidence>
<dbReference type="STRING" id="1611254.A0A2G5V6Q2"/>
<dbReference type="Gene3D" id="2.40.100.10">
    <property type="entry name" value="Cyclophilin-like"/>
    <property type="match status" value="1"/>
</dbReference>
<feature type="region of interest" description="Disordered" evidence="7">
    <location>
        <begin position="162"/>
        <end position="195"/>
    </location>
</feature>
<dbReference type="PANTHER" id="PTHR45625">
    <property type="entry name" value="PEPTIDYL-PROLYL CIS-TRANS ISOMERASE-RELATED"/>
    <property type="match status" value="1"/>
</dbReference>
<dbReference type="InterPro" id="IPR002130">
    <property type="entry name" value="Cyclophilin-type_PPIase_dom"/>
</dbReference>
<protein>
    <recommendedName>
        <fullName evidence="4">Spliceosome-associated protein CWC27 homolog</fullName>
    </recommendedName>
    <alternativeName>
        <fullName evidence="5">Probable inactive peptidyl-prolyl cis-trans isomerase CWC27 homolog</fullName>
    </alternativeName>
</protein>
<dbReference type="EMBL" id="PDUG01000002">
    <property type="protein sequence ID" value="PIC47397.1"/>
    <property type="molecule type" value="Genomic_DNA"/>
</dbReference>
<dbReference type="Pfam" id="PF00160">
    <property type="entry name" value="Pro_isomerase"/>
    <property type="match status" value="1"/>
</dbReference>
<evidence type="ECO:0000256" key="7">
    <source>
        <dbReference type="SAM" id="MobiDB-lite"/>
    </source>
</evidence>
<gene>
    <name evidence="9" type="primary">Cni-cyn-16</name>
    <name evidence="9" type="synonym">Cnig_chr_II.g6773</name>
    <name evidence="9" type="ORF">B9Z55_006773</name>
</gene>